<keyword evidence="9" id="KW-0735">Signal-anchor</keyword>
<evidence type="ECO:0000256" key="17">
    <source>
        <dbReference type="ARBA" id="ARBA00048605"/>
    </source>
</evidence>
<dbReference type="Gene3D" id="1.50.10.10">
    <property type="match status" value="1"/>
</dbReference>
<feature type="active site" evidence="18">
    <location>
        <position position="556"/>
    </location>
</feature>
<evidence type="ECO:0000256" key="20">
    <source>
        <dbReference type="PIRSR" id="PIRSR601382-3"/>
    </source>
</evidence>
<keyword evidence="10 23" id="KW-1133">Transmembrane helix</keyword>
<protein>
    <recommendedName>
        <fullName evidence="21">alpha-1,2-Mannosidase</fullName>
        <ecNumber evidence="21">3.2.1.-</ecNumber>
    </recommendedName>
</protein>
<reference evidence="24 25" key="1">
    <citation type="journal article" date="2018" name="BMC Genomics">
        <title>The genome of Naegleria lovaniensis, the basis for a comparative approach to unravel pathogenicity factors of the human pathogenic amoeba N. fowleri.</title>
        <authorList>
            <person name="Liechti N."/>
            <person name="Schurch N."/>
            <person name="Bruggmann R."/>
            <person name="Wittwer M."/>
        </authorList>
    </citation>
    <scope>NUCLEOTIDE SEQUENCE [LARGE SCALE GENOMIC DNA]</scope>
    <source>
        <strain evidence="24 25">ATCC 30569</strain>
    </source>
</reference>
<evidence type="ECO:0000256" key="4">
    <source>
        <dbReference type="ARBA" id="ARBA00007658"/>
    </source>
</evidence>
<feature type="active site" description="Proton donor" evidence="18">
    <location>
        <position position="288"/>
    </location>
</feature>
<dbReference type="PANTHER" id="PTHR11742">
    <property type="entry name" value="MANNOSYL-OLIGOSACCHARIDE ALPHA-1,2-MANNOSIDASE-RELATED"/>
    <property type="match status" value="1"/>
</dbReference>
<accession>A0AA88H305</accession>
<evidence type="ECO:0000256" key="14">
    <source>
        <dbReference type="ARBA" id="ARBA00023180"/>
    </source>
</evidence>
<evidence type="ECO:0000256" key="2">
    <source>
        <dbReference type="ARBA" id="ARBA00004323"/>
    </source>
</evidence>
<gene>
    <name evidence="24" type="ORF">C9374_009533</name>
</gene>
<evidence type="ECO:0000256" key="11">
    <source>
        <dbReference type="ARBA" id="ARBA00023034"/>
    </source>
</evidence>
<evidence type="ECO:0000256" key="1">
    <source>
        <dbReference type="ARBA" id="ARBA00001913"/>
    </source>
</evidence>
<dbReference type="Proteomes" id="UP000816034">
    <property type="component" value="Unassembled WGS sequence"/>
</dbReference>
<feature type="compositionally biased region" description="Polar residues" evidence="22">
    <location>
        <begin position="38"/>
        <end position="54"/>
    </location>
</feature>
<comment type="subcellular location">
    <subcellularLocation>
        <location evidence="2">Golgi apparatus membrane</location>
        <topology evidence="2">Single-pass type II membrane protein</topology>
    </subcellularLocation>
</comment>
<organism evidence="24 25">
    <name type="scientific">Naegleria lovaniensis</name>
    <name type="common">Amoeba</name>
    <dbReference type="NCBI Taxonomy" id="51637"/>
    <lineage>
        <taxon>Eukaryota</taxon>
        <taxon>Discoba</taxon>
        <taxon>Heterolobosea</taxon>
        <taxon>Tetramitia</taxon>
        <taxon>Eutetramitia</taxon>
        <taxon>Vahlkampfiidae</taxon>
        <taxon>Naegleria</taxon>
    </lineage>
</organism>
<dbReference type="EC" id="3.2.1.-" evidence="21"/>
<comment type="catalytic activity">
    <reaction evidence="16">
        <text>N(4)-(alpha-D-Man-(1-&gt;2)-alpha-D-Man-(1-&gt;2)-alpha-D-Man-(1-&gt;3)-[alpha-D-Man-(1-&gt;3)-[alpha-D-Man-(1-&gt;2)-alpha-D-Man-(1-&gt;6)]-alpha-D-Man-(1-&gt;6)]-beta-D-Man-(1-&gt;4)-beta-D-GlcNAc-(1-&gt;4)-beta-D-GlcNAc)-L-asparaginyl-[protein] (N-glucan mannose isomer 8A1,2,3B1,3) + 3 H2O = N(4)-(alpha-D-Man-(1-&gt;3)-[alpha-D-Man-(1-&gt;3)-[alpha-D-Man-(1-&gt;6)]-alpha-D-Man-(1-&gt;6)]-beta-D-Man-(1-&gt;4)-beta-D-GlcNAc-(1-&gt;4)-beta-D-GlcNAc)-L-asparaginyl-[protein] (N-glucan mannose isomer 5A1,2) + 3 beta-D-mannose</text>
        <dbReference type="Rhea" id="RHEA:56028"/>
        <dbReference type="Rhea" id="RHEA-COMP:14358"/>
        <dbReference type="Rhea" id="RHEA-COMP:14367"/>
        <dbReference type="ChEBI" id="CHEBI:15377"/>
        <dbReference type="ChEBI" id="CHEBI:28563"/>
        <dbReference type="ChEBI" id="CHEBI:59087"/>
        <dbReference type="ChEBI" id="CHEBI:60628"/>
        <dbReference type="EC" id="3.2.1.113"/>
    </reaction>
</comment>
<keyword evidence="25" id="KW-1185">Reference proteome</keyword>
<keyword evidence="6 19" id="KW-0479">Metal-binding</keyword>
<comment type="similarity">
    <text evidence="4 21">Belongs to the glycosyl hydrolase 47 family.</text>
</comment>
<comment type="caution">
    <text evidence="24">The sequence shown here is derived from an EMBL/GenBank/DDBJ whole genome shotgun (WGS) entry which is preliminary data.</text>
</comment>
<dbReference type="InterPro" id="IPR050749">
    <property type="entry name" value="Glycosyl_Hydrolase_47"/>
</dbReference>
<keyword evidence="5 23" id="KW-0812">Transmembrane</keyword>
<comment type="cofactor">
    <cofactor evidence="1 19">
        <name>Ca(2+)</name>
        <dbReference type="ChEBI" id="CHEBI:29108"/>
    </cofactor>
</comment>
<evidence type="ECO:0000256" key="6">
    <source>
        <dbReference type="ARBA" id="ARBA00022723"/>
    </source>
</evidence>
<dbReference type="GO" id="GO:0009100">
    <property type="term" value="P:glycoprotein metabolic process"/>
    <property type="evidence" value="ECO:0007669"/>
    <property type="project" value="UniProtKB-ARBA"/>
</dbReference>
<evidence type="ECO:0000256" key="7">
    <source>
        <dbReference type="ARBA" id="ARBA00022801"/>
    </source>
</evidence>
<evidence type="ECO:0000256" key="12">
    <source>
        <dbReference type="ARBA" id="ARBA00023136"/>
    </source>
</evidence>
<dbReference type="InterPro" id="IPR036026">
    <property type="entry name" value="Seven-hairpin_glycosidases"/>
</dbReference>
<dbReference type="GO" id="GO:0004571">
    <property type="term" value="F:mannosyl-oligosaccharide 1,2-alpha-mannosidase activity"/>
    <property type="evidence" value="ECO:0007669"/>
    <property type="project" value="UniProtKB-EC"/>
</dbReference>
<keyword evidence="15 21" id="KW-0326">Glycosidase</keyword>
<dbReference type="PRINTS" id="PR00747">
    <property type="entry name" value="GLYHDRLASE47"/>
</dbReference>
<keyword evidence="12 23" id="KW-0472">Membrane</keyword>
<dbReference type="SUPFAM" id="SSF48225">
    <property type="entry name" value="Seven-hairpin glycosidases"/>
    <property type="match status" value="1"/>
</dbReference>
<evidence type="ECO:0000256" key="8">
    <source>
        <dbReference type="ARBA" id="ARBA00022837"/>
    </source>
</evidence>
<keyword evidence="7 21" id="KW-0378">Hydrolase</keyword>
<evidence type="ECO:0000256" key="23">
    <source>
        <dbReference type="SAM" id="Phobius"/>
    </source>
</evidence>
<feature type="active site" description="Proton donor" evidence="18">
    <location>
        <position position="533"/>
    </location>
</feature>
<evidence type="ECO:0000256" key="21">
    <source>
        <dbReference type="RuleBase" id="RU361193"/>
    </source>
</evidence>
<evidence type="ECO:0000256" key="9">
    <source>
        <dbReference type="ARBA" id="ARBA00022968"/>
    </source>
</evidence>
<evidence type="ECO:0000256" key="16">
    <source>
        <dbReference type="ARBA" id="ARBA00047669"/>
    </source>
</evidence>
<dbReference type="GO" id="GO:0005783">
    <property type="term" value="C:endoplasmic reticulum"/>
    <property type="evidence" value="ECO:0007669"/>
    <property type="project" value="TreeGrafter"/>
</dbReference>
<dbReference type="GO" id="GO:0000139">
    <property type="term" value="C:Golgi membrane"/>
    <property type="evidence" value="ECO:0007669"/>
    <property type="project" value="UniProtKB-SubCell"/>
</dbReference>
<evidence type="ECO:0000256" key="3">
    <source>
        <dbReference type="ARBA" id="ARBA00004922"/>
    </source>
</evidence>
<proteinExistence type="inferred from homology"/>
<dbReference type="Pfam" id="PF01532">
    <property type="entry name" value="Glyco_hydro_47"/>
    <property type="match status" value="1"/>
</dbReference>
<evidence type="ECO:0000256" key="10">
    <source>
        <dbReference type="ARBA" id="ARBA00022989"/>
    </source>
</evidence>
<feature type="binding site" evidence="19">
    <location>
        <position position="641"/>
    </location>
    <ligand>
        <name>Ca(2+)</name>
        <dbReference type="ChEBI" id="CHEBI:29108"/>
    </ligand>
</feature>
<dbReference type="AlphaFoldDB" id="A0AA88H305"/>
<sequence>MANESSADSLDASTTLAPSTTIRKRPIFVSRVADDDGSNNSEQNHQDSITARNSGRTDKDSKKKNPSSSQHSASTIVVRLIFFVLLLSVCVLGIVKYLSRRSEMRRQATLLNSHLKRHHTDDNTTPLMERHNGLTLPSVLASSTNDKISSKSDDHEIAENTLVDDHATPDAISNNIKILDDSKSHDDEEDKVDVIPTPMDESTDEFRRNAVKNAFLHAWRGYETYAWGHDEVRPLTNDSRDNFGNMAATVVDSLDTMIIMDLHEELAKARELVLSLNFNKDQWVSVFETTIRYIGGFLSAFDLTQDSAYLNKALELGERLLPAFHADSKFPHTEVNLYNGAFKNADWHRTSSILSEVGSIQLEFKYLSHHSGDKRFWQLSQEIMDTLDKQPKAREGLYPAYVTTDRGLLMGDHVTLGALGDSFFEYLLKQWLLTGEEQFHRMYREFVKGMKKHLLARSSPSNLVYIGELKNGQLDPKFDHLVCFVPGMLALGSVQRGANVTQEELNEDLELAKELTRTCYEIYNRQPTGIGCEIVNFSNSTHDFNVQAPFYILRPEAIESIFILYRVTKDPMYKEWGWNIFKSIEKHCKTPIAFAGLKNVLVVGGIQDNAMESYFMSETLKYLYLLFTDHKIPLDKYVFTTEAHPLSPFQHH</sequence>
<evidence type="ECO:0000256" key="15">
    <source>
        <dbReference type="ARBA" id="ARBA00023295"/>
    </source>
</evidence>
<name>A0AA88H305_NAELO</name>
<feature type="active site" evidence="18">
    <location>
        <position position="421"/>
    </location>
</feature>
<keyword evidence="13 20" id="KW-1015">Disulfide bond</keyword>
<feature type="region of interest" description="Disordered" evidence="22">
    <location>
        <begin position="176"/>
        <end position="199"/>
    </location>
</feature>
<evidence type="ECO:0000256" key="13">
    <source>
        <dbReference type="ARBA" id="ARBA00023157"/>
    </source>
</evidence>
<dbReference type="InterPro" id="IPR012341">
    <property type="entry name" value="6hp_glycosidase-like_sf"/>
</dbReference>
<evidence type="ECO:0000256" key="19">
    <source>
        <dbReference type="PIRSR" id="PIRSR601382-2"/>
    </source>
</evidence>
<dbReference type="InterPro" id="IPR001382">
    <property type="entry name" value="Glyco_hydro_47"/>
</dbReference>
<evidence type="ECO:0000256" key="18">
    <source>
        <dbReference type="PIRSR" id="PIRSR601382-1"/>
    </source>
</evidence>
<keyword evidence="11" id="KW-0333">Golgi apparatus</keyword>
<dbReference type="GO" id="GO:0005975">
    <property type="term" value="P:carbohydrate metabolic process"/>
    <property type="evidence" value="ECO:0007669"/>
    <property type="project" value="InterPro"/>
</dbReference>
<keyword evidence="8 19" id="KW-0106">Calcium</keyword>
<dbReference type="PANTHER" id="PTHR11742:SF6">
    <property type="entry name" value="MANNOSYL-OLIGOSACCHARIDE ALPHA-1,2-MANNOSIDASE IA-RELATED"/>
    <property type="match status" value="1"/>
</dbReference>
<dbReference type="FunFam" id="1.50.10.10:FF:000017">
    <property type="entry name" value="alpha-1,2-Mannosidase"/>
    <property type="match status" value="1"/>
</dbReference>
<dbReference type="GO" id="GO:0005509">
    <property type="term" value="F:calcium ion binding"/>
    <property type="evidence" value="ECO:0007669"/>
    <property type="project" value="InterPro"/>
</dbReference>
<dbReference type="GeneID" id="68101987"/>
<feature type="region of interest" description="Disordered" evidence="22">
    <location>
        <begin position="28"/>
        <end position="70"/>
    </location>
</feature>
<evidence type="ECO:0000256" key="22">
    <source>
        <dbReference type="SAM" id="MobiDB-lite"/>
    </source>
</evidence>
<evidence type="ECO:0000256" key="5">
    <source>
        <dbReference type="ARBA" id="ARBA00022692"/>
    </source>
</evidence>
<feature type="disulfide bond" evidence="20">
    <location>
        <begin position="483"/>
        <end position="519"/>
    </location>
</feature>
<dbReference type="RefSeq" id="XP_044554850.1">
    <property type="nucleotide sequence ID" value="XM_044699731.1"/>
</dbReference>
<dbReference type="EMBL" id="PYSW02000003">
    <property type="protein sequence ID" value="KAG2392956.1"/>
    <property type="molecule type" value="Genomic_DNA"/>
</dbReference>
<comment type="pathway">
    <text evidence="3">Protein modification; protein glycosylation.</text>
</comment>
<keyword evidence="14" id="KW-0325">Glycoprotein</keyword>
<evidence type="ECO:0000313" key="24">
    <source>
        <dbReference type="EMBL" id="KAG2392956.1"/>
    </source>
</evidence>
<feature type="transmembrane region" description="Helical" evidence="23">
    <location>
        <begin position="76"/>
        <end position="98"/>
    </location>
</feature>
<evidence type="ECO:0000313" key="25">
    <source>
        <dbReference type="Proteomes" id="UP000816034"/>
    </source>
</evidence>
<comment type="catalytic activity">
    <reaction evidence="17">
        <text>N(4)-(alpha-D-Man-(1-&gt;2)-alpha-D-Man-(1-&gt;2)-alpha-D-Man-(1-&gt;3)-[alpha-D-Man-(1-&gt;2)-alpha-D-Man-(1-&gt;3)-[alpha-D-Man-(1-&gt;2)-alpha-D-Man-(1-&gt;6)]-alpha-D-Man-(1-&gt;6)]-beta-D-Man-(1-&gt;4)-beta-D-GlcNAc-(1-&gt;4)-beta-D-GlcNAc)-L-asparaginyl-[protein] (N-glucan mannose isomer 9A1,2,3B1,2,3) + 4 H2O = N(4)-(alpha-D-Man-(1-&gt;3)-[alpha-D-Man-(1-&gt;3)-[alpha-D-Man-(1-&gt;6)]-alpha-D-Man-(1-&gt;6)]-beta-D-Man-(1-&gt;4)-beta-D-GlcNAc-(1-&gt;4)-beta-D-GlcNAc)-L-asparaginyl-[protein] (N-glucan mannose isomer 5A1,2) + 4 beta-D-mannose</text>
        <dbReference type="Rhea" id="RHEA:56008"/>
        <dbReference type="Rhea" id="RHEA-COMP:14356"/>
        <dbReference type="Rhea" id="RHEA-COMP:14367"/>
        <dbReference type="ChEBI" id="CHEBI:15377"/>
        <dbReference type="ChEBI" id="CHEBI:28563"/>
        <dbReference type="ChEBI" id="CHEBI:59087"/>
        <dbReference type="ChEBI" id="CHEBI:139493"/>
        <dbReference type="EC" id="3.2.1.113"/>
    </reaction>
</comment>